<evidence type="ECO:0000256" key="2">
    <source>
        <dbReference type="SAM" id="SignalP"/>
    </source>
</evidence>
<comment type="caution">
    <text evidence="3">The sequence shown here is derived from an EMBL/GenBank/DDBJ whole genome shotgun (WGS) entry which is preliminary data.</text>
</comment>
<evidence type="ECO:0000313" key="4">
    <source>
        <dbReference type="Proteomes" id="UP001204000"/>
    </source>
</evidence>
<evidence type="ECO:0008006" key="5">
    <source>
        <dbReference type="Google" id="ProtNLM"/>
    </source>
</evidence>
<feature type="compositionally biased region" description="Low complexity" evidence="1">
    <location>
        <begin position="41"/>
        <end position="61"/>
    </location>
</feature>
<feature type="region of interest" description="Disordered" evidence="1">
    <location>
        <begin position="33"/>
        <end position="63"/>
    </location>
</feature>
<feature type="signal peptide" evidence="2">
    <location>
        <begin position="1"/>
        <end position="24"/>
    </location>
</feature>
<accession>A0ABT1G2K7</accession>
<feature type="chain" id="PRO_5046349354" description="DUF3558 domain-containing protein" evidence="2">
    <location>
        <begin position="25"/>
        <end position="291"/>
    </location>
</feature>
<keyword evidence="4" id="KW-1185">Reference proteome</keyword>
<dbReference type="RefSeq" id="WP_253578584.1">
    <property type="nucleotide sequence ID" value="NZ_JAMFTQ010000011.1"/>
</dbReference>
<evidence type="ECO:0000313" key="3">
    <source>
        <dbReference type="EMBL" id="MCP1388259.1"/>
    </source>
</evidence>
<protein>
    <recommendedName>
        <fullName evidence="5">DUF3558 domain-containing protein</fullName>
    </recommendedName>
</protein>
<keyword evidence="2" id="KW-0732">Signal</keyword>
<dbReference type="Proteomes" id="UP001204000">
    <property type="component" value="Unassembled WGS sequence"/>
</dbReference>
<dbReference type="EMBL" id="JAMFTQ010000011">
    <property type="protein sequence ID" value="MCP1388259.1"/>
    <property type="molecule type" value="Genomic_DNA"/>
</dbReference>
<evidence type="ECO:0000256" key="1">
    <source>
        <dbReference type="SAM" id="MobiDB-lite"/>
    </source>
</evidence>
<reference evidence="3" key="1">
    <citation type="submission" date="2022-05" db="EMBL/GenBank/DDBJ databases">
        <title>Corynebacterium sp. TA-R-1 sp. nov., isolated from human feces.</title>
        <authorList>
            <person name="Shamsuzzaman M."/>
            <person name="Dahal R.H."/>
        </authorList>
    </citation>
    <scope>NUCLEOTIDE SEQUENCE</scope>
    <source>
        <strain evidence="3">TA-R-1</strain>
    </source>
</reference>
<name>A0ABT1G2K7_9CORY</name>
<dbReference type="PROSITE" id="PS51257">
    <property type="entry name" value="PROKAR_LIPOPROTEIN"/>
    <property type="match status" value="1"/>
</dbReference>
<gene>
    <name evidence="3" type="ORF">M5J20_08690</name>
</gene>
<sequence>MTTSRVSRFLAAPAALFLAAATLAGCFGEENELAEPTRPSTTAAATTTTQETTTEETTTTEASKEPVCDMAYLAEPGDWGDWEIDMCDGGFARVGVPQTDAVTYVQWDGEAWTRLVGDGTHYSEMVGGMTDCFTDAHIDKLGVPSPLRERLPKCNGRTAPAQPAPQQPAQNQATGEIITITGLGEAYEEASYPACDGRSILILDSIIDRGNTGAAQGELAQWVMFVDPSGMDRRFTVPGQCPSLRAQVDGNNVYPVYLDFGQDTAAMCRAKATYGGNGRILSDRAEYVDPC</sequence>
<proteinExistence type="predicted"/>
<organism evidence="3 4">
    <name type="scientific">Corynebacterium stercoris</name>
    <dbReference type="NCBI Taxonomy" id="2943490"/>
    <lineage>
        <taxon>Bacteria</taxon>
        <taxon>Bacillati</taxon>
        <taxon>Actinomycetota</taxon>
        <taxon>Actinomycetes</taxon>
        <taxon>Mycobacteriales</taxon>
        <taxon>Corynebacteriaceae</taxon>
        <taxon>Corynebacterium</taxon>
    </lineage>
</organism>